<dbReference type="KEGG" id="pbap:Pla133_30430"/>
<dbReference type="NCBIfam" id="TIGR00536">
    <property type="entry name" value="hemK_fam"/>
    <property type="match status" value="1"/>
</dbReference>
<dbReference type="EC" id="2.1.1.297" evidence="5"/>
<comment type="catalytic activity">
    <reaction evidence="4 5">
        <text>L-glutaminyl-[peptide chain release factor] + S-adenosyl-L-methionine = N(5)-methyl-L-glutaminyl-[peptide chain release factor] + S-adenosyl-L-homocysteine + H(+)</text>
        <dbReference type="Rhea" id="RHEA:42896"/>
        <dbReference type="Rhea" id="RHEA-COMP:10271"/>
        <dbReference type="Rhea" id="RHEA-COMP:10272"/>
        <dbReference type="ChEBI" id="CHEBI:15378"/>
        <dbReference type="ChEBI" id="CHEBI:30011"/>
        <dbReference type="ChEBI" id="CHEBI:57856"/>
        <dbReference type="ChEBI" id="CHEBI:59789"/>
        <dbReference type="ChEBI" id="CHEBI:61891"/>
        <dbReference type="EC" id="2.1.1.297"/>
    </reaction>
</comment>
<evidence type="ECO:0000256" key="3">
    <source>
        <dbReference type="ARBA" id="ARBA00022691"/>
    </source>
</evidence>
<feature type="binding site" evidence="5">
    <location>
        <begin position="119"/>
        <end position="123"/>
    </location>
    <ligand>
        <name>S-adenosyl-L-methionine</name>
        <dbReference type="ChEBI" id="CHEBI:59789"/>
    </ligand>
</feature>
<comment type="caution">
    <text evidence="5">Lacks conserved residue(s) required for the propagation of feature annotation.</text>
</comment>
<proteinExistence type="inferred from homology"/>
<dbReference type="AlphaFoldDB" id="A0A518BLU4"/>
<dbReference type="NCBIfam" id="TIGR03534">
    <property type="entry name" value="RF_mod_PrmC"/>
    <property type="match status" value="1"/>
</dbReference>
<dbReference type="EMBL" id="CP036287">
    <property type="protein sequence ID" value="QDU67952.1"/>
    <property type="molecule type" value="Genomic_DNA"/>
</dbReference>
<dbReference type="InterPro" id="IPR002052">
    <property type="entry name" value="DNA_methylase_N6_adenine_CS"/>
</dbReference>
<dbReference type="PROSITE" id="PS00092">
    <property type="entry name" value="N6_MTASE"/>
    <property type="match status" value="1"/>
</dbReference>
<dbReference type="InterPro" id="IPR040758">
    <property type="entry name" value="PrmC_N"/>
</dbReference>
<protein>
    <recommendedName>
        <fullName evidence="5">Release factor glutamine methyltransferase</fullName>
        <shortName evidence="5">RF MTase</shortName>
        <ecNumber evidence="5">2.1.1.297</ecNumber>
    </recommendedName>
    <alternativeName>
        <fullName evidence="5">N5-glutamine methyltransferase PrmC</fullName>
    </alternativeName>
    <alternativeName>
        <fullName evidence="5">Protein-(glutamine-N5) MTase PrmC</fullName>
    </alternativeName>
    <alternativeName>
        <fullName evidence="5">Protein-glutamine N-methyltransferase PrmC</fullName>
    </alternativeName>
</protein>
<dbReference type="CDD" id="cd02440">
    <property type="entry name" value="AdoMet_MTases"/>
    <property type="match status" value="1"/>
</dbReference>
<keyword evidence="1 5" id="KW-0489">Methyltransferase</keyword>
<dbReference type="PANTHER" id="PTHR18895:SF74">
    <property type="entry name" value="MTRF1L RELEASE FACTOR GLUTAMINE METHYLTRANSFERASE"/>
    <property type="match status" value="1"/>
</dbReference>
<dbReference type="Gene3D" id="3.40.50.150">
    <property type="entry name" value="Vaccinia Virus protein VP39"/>
    <property type="match status" value="1"/>
</dbReference>
<dbReference type="Pfam" id="PF05175">
    <property type="entry name" value="MTS"/>
    <property type="match status" value="1"/>
</dbReference>
<evidence type="ECO:0000259" key="6">
    <source>
        <dbReference type="Pfam" id="PF05175"/>
    </source>
</evidence>
<dbReference type="InterPro" id="IPR007848">
    <property type="entry name" value="Small_mtfrase_dom"/>
</dbReference>
<feature type="domain" description="Methyltransferase small" evidence="6">
    <location>
        <begin position="112"/>
        <end position="193"/>
    </location>
</feature>
<evidence type="ECO:0000313" key="9">
    <source>
        <dbReference type="Proteomes" id="UP000316921"/>
    </source>
</evidence>
<dbReference type="InterPro" id="IPR004556">
    <property type="entry name" value="HemK-like"/>
</dbReference>
<dbReference type="PANTHER" id="PTHR18895">
    <property type="entry name" value="HEMK METHYLTRANSFERASE"/>
    <property type="match status" value="1"/>
</dbReference>
<keyword evidence="3 5" id="KW-0949">S-adenosyl-L-methionine</keyword>
<reference evidence="8 9" key="1">
    <citation type="submission" date="2019-02" db="EMBL/GenBank/DDBJ databases">
        <title>Deep-cultivation of Planctomycetes and their phenomic and genomic characterization uncovers novel biology.</title>
        <authorList>
            <person name="Wiegand S."/>
            <person name="Jogler M."/>
            <person name="Boedeker C."/>
            <person name="Pinto D."/>
            <person name="Vollmers J."/>
            <person name="Rivas-Marin E."/>
            <person name="Kohn T."/>
            <person name="Peeters S.H."/>
            <person name="Heuer A."/>
            <person name="Rast P."/>
            <person name="Oberbeckmann S."/>
            <person name="Bunk B."/>
            <person name="Jeske O."/>
            <person name="Meyerdierks A."/>
            <person name="Storesund J.E."/>
            <person name="Kallscheuer N."/>
            <person name="Luecker S."/>
            <person name="Lage O.M."/>
            <person name="Pohl T."/>
            <person name="Merkel B.J."/>
            <person name="Hornburger P."/>
            <person name="Mueller R.-W."/>
            <person name="Bruemmer F."/>
            <person name="Labrenz M."/>
            <person name="Spormann A.M."/>
            <person name="Op den Camp H."/>
            <person name="Overmann J."/>
            <person name="Amann R."/>
            <person name="Jetten M.S.M."/>
            <person name="Mascher T."/>
            <person name="Medema M.H."/>
            <person name="Devos D.P."/>
            <person name="Kaster A.-K."/>
            <person name="Ovreas L."/>
            <person name="Rohde M."/>
            <person name="Galperin M.Y."/>
            <person name="Jogler C."/>
        </authorList>
    </citation>
    <scope>NUCLEOTIDE SEQUENCE [LARGE SCALE GENOMIC DNA]</scope>
    <source>
        <strain evidence="8 9">Pla133</strain>
    </source>
</reference>
<dbReference type="Proteomes" id="UP000316921">
    <property type="component" value="Chromosome"/>
</dbReference>
<dbReference type="HAMAP" id="MF_02126">
    <property type="entry name" value="RF_methyltr_PrmC"/>
    <property type="match status" value="1"/>
</dbReference>
<dbReference type="GO" id="GO:0102559">
    <property type="term" value="F:peptide chain release factor N(5)-glutamine methyltransferase activity"/>
    <property type="evidence" value="ECO:0007669"/>
    <property type="project" value="UniProtKB-EC"/>
</dbReference>
<dbReference type="GO" id="GO:0032259">
    <property type="term" value="P:methylation"/>
    <property type="evidence" value="ECO:0007669"/>
    <property type="project" value="UniProtKB-KW"/>
</dbReference>
<evidence type="ECO:0000259" key="7">
    <source>
        <dbReference type="Pfam" id="PF17827"/>
    </source>
</evidence>
<comment type="function">
    <text evidence="5">Methylates the class 1 translation termination release factors RF1/PrfA and RF2/PrfB on the glutamine residue of the universally conserved GGQ motif.</text>
</comment>
<dbReference type="InterPro" id="IPR019874">
    <property type="entry name" value="RF_methyltr_PrmC"/>
</dbReference>
<evidence type="ECO:0000256" key="1">
    <source>
        <dbReference type="ARBA" id="ARBA00022603"/>
    </source>
</evidence>
<evidence type="ECO:0000256" key="4">
    <source>
        <dbReference type="ARBA" id="ARBA00048391"/>
    </source>
</evidence>
<evidence type="ECO:0000313" key="8">
    <source>
        <dbReference type="EMBL" id="QDU67952.1"/>
    </source>
</evidence>
<name>A0A518BLU4_9BACT</name>
<dbReference type="InterPro" id="IPR029063">
    <property type="entry name" value="SAM-dependent_MTases_sf"/>
</dbReference>
<feature type="binding site" evidence="5">
    <location>
        <begin position="186"/>
        <end position="189"/>
    </location>
    <ligand>
        <name>substrate</name>
    </ligand>
</feature>
<organism evidence="8 9">
    <name type="scientific">Engelhardtia mirabilis</name>
    <dbReference type="NCBI Taxonomy" id="2528011"/>
    <lineage>
        <taxon>Bacteria</taxon>
        <taxon>Pseudomonadati</taxon>
        <taxon>Planctomycetota</taxon>
        <taxon>Planctomycetia</taxon>
        <taxon>Planctomycetia incertae sedis</taxon>
        <taxon>Engelhardtia</taxon>
    </lineage>
</organism>
<accession>A0A518BLU4</accession>
<dbReference type="Pfam" id="PF17827">
    <property type="entry name" value="PrmC_N"/>
    <property type="match status" value="1"/>
</dbReference>
<dbReference type="InterPro" id="IPR050320">
    <property type="entry name" value="N5-glutamine_MTase"/>
</dbReference>
<feature type="binding site" evidence="5">
    <location>
        <position position="186"/>
    </location>
    <ligand>
        <name>S-adenosyl-L-methionine</name>
        <dbReference type="ChEBI" id="CHEBI:59789"/>
    </ligand>
</feature>
<evidence type="ECO:0000256" key="2">
    <source>
        <dbReference type="ARBA" id="ARBA00022679"/>
    </source>
</evidence>
<feature type="domain" description="Release factor glutamine methyltransferase N-terminal" evidence="7">
    <location>
        <begin position="2"/>
        <end position="70"/>
    </location>
</feature>
<dbReference type="SUPFAM" id="SSF53335">
    <property type="entry name" value="S-adenosyl-L-methionine-dependent methyltransferases"/>
    <property type="match status" value="1"/>
</dbReference>
<dbReference type="GO" id="GO:0003676">
    <property type="term" value="F:nucleic acid binding"/>
    <property type="evidence" value="ECO:0007669"/>
    <property type="project" value="InterPro"/>
</dbReference>
<evidence type="ECO:0000256" key="5">
    <source>
        <dbReference type="HAMAP-Rule" id="MF_02126"/>
    </source>
</evidence>
<comment type="similarity">
    <text evidence="5">Belongs to the protein N5-glutamine methyltransferase family. PrmC subfamily.</text>
</comment>
<gene>
    <name evidence="5 8" type="primary">prmC</name>
    <name evidence="8" type="ORF">Pla133_30430</name>
</gene>
<dbReference type="RefSeq" id="WP_145066558.1">
    <property type="nucleotide sequence ID" value="NZ_CP036287.1"/>
</dbReference>
<dbReference type="Gene3D" id="1.10.8.10">
    <property type="entry name" value="DNA helicase RuvA subunit, C-terminal domain"/>
    <property type="match status" value="1"/>
</dbReference>
<keyword evidence="2 5" id="KW-0808">Transferase</keyword>
<feature type="binding site" evidence="5">
    <location>
        <position position="142"/>
    </location>
    <ligand>
        <name>S-adenosyl-L-methionine</name>
        <dbReference type="ChEBI" id="CHEBI:59789"/>
    </ligand>
</feature>
<sequence>MLARGREFLQRKGLEEFRLDAELLVSHALGLGRLDLFLQLDRPVVETEVVAARELLVRRAKGEPVAYLIGEREFYGRGFEVGPGVLIPRPETELIVDLARDWAKQTLFPSGGARVLDVGTGSGCLAVTLALELPGSTVDAIDVSEPALNRALANAARLGADVSFHRGDGLGPWRSETARFDLIVSNPPYIDPGHAGDLAREVRDHEPVEALFAPAGDPDHWALRLMDQGLALLRPGGVLLIELGYDQAPRLRERMAERGVEGKFHKDLGGHERVLELPSLAS</sequence>
<keyword evidence="9" id="KW-1185">Reference proteome</keyword>